<dbReference type="Proteomes" id="UP000264179">
    <property type="component" value="Unassembled WGS sequence"/>
</dbReference>
<dbReference type="EMBL" id="DPOP01000092">
    <property type="protein sequence ID" value="HCW67783.1"/>
    <property type="molecule type" value="Genomic_DNA"/>
</dbReference>
<protein>
    <submittedName>
        <fullName evidence="1">Uncharacterized protein</fullName>
    </submittedName>
</protein>
<gene>
    <name evidence="1" type="ORF">DEF21_04065</name>
    <name evidence="2" type="ORF">DHR80_11380</name>
</gene>
<dbReference type="Proteomes" id="UP000264753">
    <property type="component" value="Unassembled WGS sequence"/>
</dbReference>
<reference evidence="3 4" key="1">
    <citation type="journal article" date="2018" name="Nat. Biotechnol.">
        <title>A standardized bacterial taxonomy based on genome phylogeny substantially revises the tree of life.</title>
        <authorList>
            <person name="Parks D.H."/>
            <person name="Chuvochina M."/>
            <person name="Waite D.W."/>
            <person name="Rinke C."/>
            <person name="Skarshewski A."/>
            <person name="Chaumeil P.A."/>
            <person name="Hugenholtz P."/>
        </authorList>
    </citation>
    <scope>NUCLEOTIDE SEQUENCE [LARGE SCALE GENOMIC DNA]</scope>
    <source>
        <strain evidence="1">UBA8707</strain>
        <strain evidence="2">UBA9881</strain>
    </source>
</reference>
<organism evidence="1 4">
    <name type="scientific">Thalassospira lucentensis</name>
    <dbReference type="NCBI Taxonomy" id="168935"/>
    <lineage>
        <taxon>Bacteria</taxon>
        <taxon>Pseudomonadati</taxon>
        <taxon>Pseudomonadota</taxon>
        <taxon>Alphaproteobacteria</taxon>
        <taxon>Rhodospirillales</taxon>
        <taxon>Thalassospiraceae</taxon>
        <taxon>Thalassospira</taxon>
    </lineage>
</organism>
<evidence type="ECO:0000313" key="4">
    <source>
        <dbReference type="Proteomes" id="UP000264753"/>
    </source>
</evidence>
<name>A0A358HPF2_9PROT</name>
<proteinExistence type="predicted"/>
<evidence type="ECO:0000313" key="3">
    <source>
        <dbReference type="Proteomes" id="UP000264179"/>
    </source>
</evidence>
<accession>A0A358HPF2</accession>
<dbReference type="EMBL" id="DOOG01000036">
    <property type="protein sequence ID" value="HBU97068.1"/>
    <property type="molecule type" value="Genomic_DNA"/>
</dbReference>
<evidence type="ECO:0000313" key="1">
    <source>
        <dbReference type="EMBL" id="HBU97068.1"/>
    </source>
</evidence>
<sequence length="61" mass="7089">MVDVSPYLLTFMAFVPGFMAKDAFNRIQDARRKLFRGRSTASIICRWIFPVAEARQSYQLT</sequence>
<dbReference type="AlphaFoldDB" id="A0A358HPF2"/>
<comment type="caution">
    <text evidence="1">The sequence shown here is derived from an EMBL/GenBank/DDBJ whole genome shotgun (WGS) entry which is preliminary data.</text>
</comment>
<evidence type="ECO:0000313" key="2">
    <source>
        <dbReference type="EMBL" id="HCW67783.1"/>
    </source>
</evidence>